<keyword evidence="6" id="KW-1185">Reference proteome</keyword>
<feature type="chain" id="PRO_5047146736" evidence="3">
    <location>
        <begin position="23"/>
        <end position="283"/>
    </location>
</feature>
<dbReference type="EMBL" id="JBHSLU010000082">
    <property type="protein sequence ID" value="MFC5508069.1"/>
    <property type="molecule type" value="Genomic_DNA"/>
</dbReference>
<keyword evidence="1 3" id="KW-0732">Signal</keyword>
<feature type="signal peptide" evidence="3">
    <location>
        <begin position="1"/>
        <end position="22"/>
    </location>
</feature>
<dbReference type="Gene3D" id="3.40.50.1820">
    <property type="entry name" value="alpha/beta hydrolase"/>
    <property type="match status" value="1"/>
</dbReference>
<dbReference type="RefSeq" id="WP_066722506.1">
    <property type="nucleotide sequence ID" value="NZ_JBHSLU010000082.1"/>
</dbReference>
<proteinExistence type="predicted"/>
<dbReference type="GO" id="GO:0016787">
    <property type="term" value="F:hydrolase activity"/>
    <property type="evidence" value="ECO:0007669"/>
    <property type="project" value="UniProtKB-KW"/>
</dbReference>
<evidence type="ECO:0000313" key="6">
    <source>
        <dbReference type="Proteomes" id="UP001596060"/>
    </source>
</evidence>
<evidence type="ECO:0000256" key="2">
    <source>
        <dbReference type="ARBA" id="ARBA00022801"/>
    </source>
</evidence>
<dbReference type="InterPro" id="IPR029058">
    <property type="entry name" value="AB_hydrolase_fold"/>
</dbReference>
<dbReference type="PANTHER" id="PTHR43037">
    <property type="entry name" value="UNNAMED PRODUCT-RELATED"/>
    <property type="match status" value="1"/>
</dbReference>
<sequence>MISRWPLWLVLAGLVLAGPGRADPVEACPGEQGCQVEGGHYRLVLPDAAPAAPLAALMYFHGWQGSAEETAADPGLRALATRLGVALIAPDGAGRTWSYPGSPGRHRDEFAFVGRVLDDVAARFPIDPRRIMASGFSQGGSMVWYLACRMPERFRAFAPVAGAFWEPLPASCAGPRPALIHTHGTADATVPLAGRALRGGYRQGDVFRSLAILDPQARAVAVADFATGPDALACLPLNAAGTAPLELCLHPGGHVVDPAWIERAWRLTMGGEGPRPDHLSVKR</sequence>
<dbReference type="InterPro" id="IPR050955">
    <property type="entry name" value="Plant_Biomass_Hydrol_Est"/>
</dbReference>
<dbReference type="PANTHER" id="PTHR43037:SF5">
    <property type="entry name" value="FERULOYL ESTERASE"/>
    <property type="match status" value="1"/>
</dbReference>
<feature type="domain" description="AB hydrolase-1" evidence="4">
    <location>
        <begin position="56"/>
        <end position="162"/>
    </location>
</feature>
<organism evidence="5 6">
    <name type="scientific">Bosea massiliensis</name>
    <dbReference type="NCBI Taxonomy" id="151419"/>
    <lineage>
        <taxon>Bacteria</taxon>
        <taxon>Pseudomonadati</taxon>
        <taxon>Pseudomonadota</taxon>
        <taxon>Alphaproteobacteria</taxon>
        <taxon>Hyphomicrobiales</taxon>
        <taxon>Boseaceae</taxon>
        <taxon>Bosea</taxon>
    </lineage>
</organism>
<evidence type="ECO:0000259" key="4">
    <source>
        <dbReference type="Pfam" id="PF00561"/>
    </source>
</evidence>
<dbReference type="InterPro" id="IPR000073">
    <property type="entry name" value="AB_hydrolase_1"/>
</dbReference>
<evidence type="ECO:0000256" key="3">
    <source>
        <dbReference type="SAM" id="SignalP"/>
    </source>
</evidence>
<keyword evidence="2 5" id="KW-0378">Hydrolase</keyword>
<dbReference type="Proteomes" id="UP001596060">
    <property type="component" value="Unassembled WGS sequence"/>
</dbReference>
<comment type="caution">
    <text evidence="5">The sequence shown here is derived from an EMBL/GenBank/DDBJ whole genome shotgun (WGS) entry which is preliminary data.</text>
</comment>
<gene>
    <name evidence="5" type="ORF">ACFPN9_22775</name>
</gene>
<dbReference type="Pfam" id="PF00561">
    <property type="entry name" value="Abhydrolase_1"/>
    <property type="match status" value="1"/>
</dbReference>
<accession>A0ABW0P8J7</accession>
<name>A0ABW0P8J7_9HYPH</name>
<protein>
    <submittedName>
        <fullName evidence="5">Alpha/beta hydrolase family esterase</fullName>
    </submittedName>
</protein>
<evidence type="ECO:0000256" key="1">
    <source>
        <dbReference type="ARBA" id="ARBA00022729"/>
    </source>
</evidence>
<dbReference type="SUPFAM" id="SSF53474">
    <property type="entry name" value="alpha/beta-Hydrolases"/>
    <property type="match status" value="1"/>
</dbReference>
<evidence type="ECO:0000313" key="5">
    <source>
        <dbReference type="EMBL" id="MFC5508069.1"/>
    </source>
</evidence>
<reference evidence="6" key="1">
    <citation type="journal article" date="2019" name="Int. J. Syst. Evol. Microbiol.">
        <title>The Global Catalogue of Microorganisms (GCM) 10K type strain sequencing project: providing services to taxonomists for standard genome sequencing and annotation.</title>
        <authorList>
            <consortium name="The Broad Institute Genomics Platform"/>
            <consortium name="The Broad Institute Genome Sequencing Center for Infectious Disease"/>
            <person name="Wu L."/>
            <person name="Ma J."/>
        </authorList>
    </citation>
    <scope>NUCLEOTIDE SEQUENCE [LARGE SCALE GENOMIC DNA]</scope>
    <source>
        <strain evidence="6">CCUG 43117</strain>
    </source>
</reference>